<dbReference type="PANTHER" id="PTHR13061">
    <property type="entry name" value="DYNACTIN SUBUNIT P25"/>
    <property type="match status" value="1"/>
</dbReference>
<keyword evidence="2" id="KW-1185">Reference proteome</keyword>
<proteinExistence type="predicted"/>
<dbReference type="CDD" id="cd04745">
    <property type="entry name" value="LbH_paaY_like"/>
    <property type="match status" value="1"/>
</dbReference>
<dbReference type="RefSeq" id="WP_343789186.1">
    <property type="nucleotide sequence ID" value="NZ_BAAAFH010000022.1"/>
</dbReference>
<dbReference type="Pfam" id="PF00132">
    <property type="entry name" value="Hexapep"/>
    <property type="match status" value="2"/>
</dbReference>
<dbReference type="Gene3D" id="2.160.10.10">
    <property type="entry name" value="Hexapeptide repeat proteins"/>
    <property type="match status" value="1"/>
</dbReference>
<dbReference type="EMBL" id="BAAAFH010000022">
    <property type="protein sequence ID" value="GAA0876412.1"/>
    <property type="molecule type" value="Genomic_DNA"/>
</dbReference>
<dbReference type="InterPro" id="IPR011004">
    <property type="entry name" value="Trimer_LpxA-like_sf"/>
</dbReference>
<dbReference type="InterPro" id="IPR001451">
    <property type="entry name" value="Hexapep"/>
</dbReference>
<protein>
    <submittedName>
        <fullName evidence="1">Carnitine operon protein CaiE</fullName>
    </submittedName>
</protein>
<accession>A0ABN1MSW0</accession>
<evidence type="ECO:0000313" key="1">
    <source>
        <dbReference type="EMBL" id="GAA0876412.1"/>
    </source>
</evidence>
<dbReference type="Proteomes" id="UP001501126">
    <property type="component" value="Unassembled WGS sequence"/>
</dbReference>
<gene>
    <name evidence="1" type="primary">caiE</name>
    <name evidence="1" type="ORF">GCM10009118_28220</name>
</gene>
<name>A0ABN1MSW0_9FLAO</name>
<dbReference type="SUPFAM" id="SSF51161">
    <property type="entry name" value="Trimeric LpxA-like enzymes"/>
    <property type="match status" value="1"/>
</dbReference>
<evidence type="ECO:0000313" key="2">
    <source>
        <dbReference type="Proteomes" id="UP001501126"/>
    </source>
</evidence>
<dbReference type="InterPro" id="IPR050484">
    <property type="entry name" value="Transf_Hexapept/Carb_Anhydrase"/>
</dbReference>
<reference evidence="1 2" key="1">
    <citation type="journal article" date="2019" name="Int. J. Syst. Evol. Microbiol.">
        <title>The Global Catalogue of Microorganisms (GCM) 10K type strain sequencing project: providing services to taxonomists for standard genome sequencing and annotation.</title>
        <authorList>
            <consortium name="The Broad Institute Genomics Platform"/>
            <consortium name="The Broad Institute Genome Sequencing Center for Infectious Disease"/>
            <person name="Wu L."/>
            <person name="Ma J."/>
        </authorList>
    </citation>
    <scope>NUCLEOTIDE SEQUENCE [LARGE SCALE GENOMIC DNA]</scope>
    <source>
        <strain evidence="1 2">JCM 16083</strain>
    </source>
</reference>
<organism evidence="1 2">
    <name type="scientific">Wandonia haliotis</name>
    <dbReference type="NCBI Taxonomy" id="574963"/>
    <lineage>
        <taxon>Bacteria</taxon>
        <taxon>Pseudomonadati</taxon>
        <taxon>Bacteroidota</taxon>
        <taxon>Flavobacteriia</taxon>
        <taxon>Flavobacteriales</taxon>
        <taxon>Crocinitomicaceae</taxon>
        <taxon>Wandonia</taxon>
    </lineage>
</organism>
<dbReference type="PANTHER" id="PTHR13061:SF29">
    <property type="entry name" value="GAMMA CARBONIC ANHYDRASE-LIKE 1, MITOCHONDRIAL-RELATED"/>
    <property type="match status" value="1"/>
</dbReference>
<comment type="caution">
    <text evidence="1">The sequence shown here is derived from an EMBL/GenBank/DDBJ whole genome shotgun (WGS) entry which is preliminary data.</text>
</comment>
<sequence length="202" mass="22290">MPNIFEFNGFKPVIHESAFIHPNATVTGNVIIGKDVYIGPGAALRGDWGQIRIENGCNVQENCTIHMFPGTTVTLKESAHIGHGAIVHGGTIGRNCMIGMNSVIMDDVIIEDECIIGALCFVPAKMYIPKRSLVVGNPAKIIKEVSDDMIGWKTMGTQLYQQLPGECYASLRPCEPLREEEADRPQQEAMYSTWEKIKNQKA</sequence>